<dbReference type="RefSeq" id="WP_279991716.1">
    <property type="nucleotide sequence ID" value="NZ_JAOBZK010000034.1"/>
</dbReference>
<accession>A0ABD4YYU1</accession>
<evidence type="ECO:0000259" key="14">
    <source>
        <dbReference type="Pfam" id="PF01292"/>
    </source>
</evidence>
<feature type="transmembrane region" description="Helical" evidence="13">
    <location>
        <begin position="12"/>
        <end position="32"/>
    </location>
</feature>
<comment type="cofactor">
    <cofactor evidence="1">
        <name>heme b</name>
        <dbReference type="ChEBI" id="CHEBI:60344"/>
    </cofactor>
</comment>
<evidence type="ECO:0000313" key="16">
    <source>
        <dbReference type="Proteomes" id="UP001158644"/>
    </source>
</evidence>
<comment type="similarity">
    <text evidence="12">Belongs to the cytochrome b561 family.</text>
</comment>
<dbReference type="InterPro" id="IPR011577">
    <property type="entry name" value="Cyt_b561_bac/Ni-Hgenase"/>
</dbReference>
<evidence type="ECO:0000256" key="6">
    <source>
        <dbReference type="ARBA" id="ARBA00022692"/>
    </source>
</evidence>
<organism evidence="15 16">
    <name type="scientific">Achromobacter mucicolens</name>
    <dbReference type="NCBI Taxonomy" id="1389922"/>
    <lineage>
        <taxon>Bacteria</taxon>
        <taxon>Pseudomonadati</taxon>
        <taxon>Pseudomonadota</taxon>
        <taxon>Betaproteobacteria</taxon>
        <taxon>Burkholderiales</taxon>
        <taxon>Alcaligenaceae</taxon>
        <taxon>Achromobacter</taxon>
    </lineage>
</organism>
<sequence length="183" mass="19848">MAIKNTDTQFGGLVIALHWLMLIVLALVYACMELRGLATKGTDLYNNIKALHFSLGLCVIGLVALRLAIRVAAGAAPAVRPPMPTWQEVLARLMHYALYAFMIATPILGWLTLSAGGKAIPFFGLEVPALVGPDKALASQLKELHEFLATAGYFLVGMHAAAALFHHYILQDNTLARMLPGRR</sequence>
<dbReference type="GO" id="GO:0046872">
    <property type="term" value="F:metal ion binding"/>
    <property type="evidence" value="ECO:0007669"/>
    <property type="project" value="UniProtKB-KW"/>
</dbReference>
<dbReference type="EMBL" id="JAOBZK010000034">
    <property type="protein sequence ID" value="MDH1180590.1"/>
    <property type="molecule type" value="Genomic_DNA"/>
</dbReference>
<gene>
    <name evidence="15" type="ORF">N5C72_21125</name>
</gene>
<dbReference type="PROSITE" id="PS51257">
    <property type="entry name" value="PROKAR_LIPOPROTEIN"/>
    <property type="match status" value="1"/>
</dbReference>
<keyword evidence="3" id="KW-0813">Transport</keyword>
<evidence type="ECO:0000256" key="3">
    <source>
        <dbReference type="ARBA" id="ARBA00022448"/>
    </source>
</evidence>
<evidence type="ECO:0000256" key="1">
    <source>
        <dbReference type="ARBA" id="ARBA00001970"/>
    </source>
</evidence>
<evidence type="ECO:0000313" key="15">
    <source>
        <dbReference type="EMBL" id="MDH1180590.1"/>
    </source>
</evidence>
<dbReference type="PANTHER" id="PTHR30529">
    <property type="entry name" value="CYTOCHROME B561"/>
    <property type="match status" value="1"/>
</dbReference>
<comment type="subcellular location">
    <subcellularLocation>
        <location evidence="2">Cell membrane</location>
        <topology evidence="2">Multi-pass membrane protein</topology>
    </subcellularLocation>
</comment>
<keyword evidence="10" id="KW-0408">Iron</keyword>
<evidence type="ECO:0000256" key="8">
    <source>
        <dbReference type="ARBA" id="ARBA00022982"/>
    </source>
</evidence>
<evidence type="ECO:0000256" key="9">
    <source>
        <dbReference type="ARBA" id="ARBA00022989"/>
    </source>
</evidence>
<feature type="transmembrane region" description="Helical" evidence="13">
    <location>
        <begin position="53"/>
        <end position="73"/>
    </location>
</feature>
<keyword evidence="8" id="KW-0249">Electron transport</keyword>
<evidence type="ECO:0000256" key="4">
    <source>
        <dbReference type="ARBA" id="ARBA00022475"/>
    </source>
</evidence>
<reference evidence="15 16" key="1">
    <citation type="submission" date="2022-09" db="EMBL/GenBank/DDBJ databases">
        <title>Intensive care unit water sources are persistently colonized with multi-drug resistant bacteria and are the site of extensive horizontal gene transfer of antibiotic resistance genes.</title>
        <authorList>
            <person name="Diorio-Toth L."/>
        </authorList>
    </citation>
    <scope>NUCLEOTIDE SEQUENCE [LARGE SCALE GENOMIC DNA]</scope>
    <source>
        <strain evidence="15 16">GD03967</strain>
    </source>
</reference>
<keyword evidence="5" id="KW-0349">Heme</keyword>
<dbReference type="SUPFAM" id="SSF81342">
    <property type="entry name" value="Transmembrane di-heme cytochromes"/>
    <property type="match status" value="1"/>
</dbReference>
<keyword evidence="11 13" id="KW-0472">Membrane</keyword>
<evidence type="ECO:0000256" key="13">
    <source>
        <dbReference type="SAM" id="Phobius"/>
    </source>
</evidence>
<dbReference type="Pfam" id="PF01292">
    <property type="entry name" value="Ni_hydr_CYTB"/>
    <property type="match status" value="1"/>
</dbReference>
<proteinExistence type="inferred from homology"/>
<evidence type="ECO:0000256" key="10">
    <source>
        <dbReference type="ARBA" id="ARBA00023004"/>
    </source>
</evidence>
<dbReference type="AlphaFoldDB" id="A0ABD4YYU1"/>
<evidence type="ECO:0000256" key="12">
    <source>
        <dbReference type="ARBA" id="ARBA00037975"/>
    </source>
</evidence>
<evidence type="ECO:0000256" key="2">
    <source>
        <dbReference type="ARBA" id="ARBA00004651"/>
    </source>
</evidence>
<keyword evidence="9 13" id="KW-1133">Transmembrane helix</keyword>
<keyword evidence="4" id="KW-1003">Cell membrane</keyword>
<dbReference type="Proteomes" id="UP001158644">
    <property type="component" value="Unassembled WGS sequence"/>
</dbReference>
<dbReference type="PANTHER" id="PTHR30529:SF3">
    <property type="entry name" value="CYTOCHROME B561 HOMOLOG 1"/>
    <property type="match status" value="1"/>
</dbReference>
<evidence type="ECO:0000256" key="7">
    <source>
        <dbReference type="ARBA" id="ARBA00022723"/>
    </source>
</evidence>
<evidence type="ECO:0000256" key="5">
    <source>
        <dbReference type="ARBA" id="ARBA00022617"/>
    </source>
</evidence>
<name>A0ABD4YYU1_9BURK</name>
<protein>
    <submittedName>
        <fullName evidence="15">Cytochrome b</fullName>
    </submittedName>
</protein>
<comment type="caution">
    <text evidence="15">The sequence shown here is derived from an EMBL/GenBank/DDBJ whole genome shotgun (WGS) entry which is preliminary data.</text>
</comment>
<keyword evidence="7" id="KW-0479">Metal-binding</keyword>
<evidence type="ECO:0000256" key="11">
    <source>
        <dbReference type="ARBA" id="ARBA00023136"/>
    </source>
</evidence>
<dbReference type="InterPro" id="IPR052168">
    <property type="entry name" value="Cytochrome_b561_oxidase"/>
</dbReference>
<keyword evidence="6 13" id="KW-0812">Transmembrane</keyword>
<feature type="domain" description="Cytochrome b561 bacterial/Ni-hydrogenase" evidence="14">
    <location>
        <begin position="10"/>
        <end position="181"/>
    </location>
</feature>
<feature type="transmembrane region" description="Helical" evidence="13">
    <location>
        <begin position="93"/>
        <end position="113"/>
    </location>
</feature>
<dbReference type="InterPro" id="IPR016174">
    <property type="entry name" value="Di-haem_cyt_TM"/>
</dbReference>
<dbReference type="GO" id="GO:0005886">
    <property type="term" value="C:plasma membrane"/>
    <property type="evidence" value="ECO:0007669"/>
    <property type="project" value="UniProtKB-SubCell"/>
</dbReference>
<feature type="transmembrane region" description="Helical" evidence="13">
    <location>
        <begin position="147"/>
        <end position="169"/>
    </location>
</feature>